<dbReference type="RefSeq" id="WP_107325106.1">
    <property type="nucleotide sequence ID" value="NZ_NHSP01000095.1"/>
</dbReference>
<dbReference type="InterPro" id="IPR018912">
    <property type="entry name" value="DUF2478"/>
</dbReference>
<name>A0A2T4JHR8_9RHOB</name>
<dbReference type="Proteomes" id="UP000241899">
    <property type="component" value="Unassembled WGS sequence"/>
</dbReference>
<dbReference type="Pfam" id="PF10649">
    <property type="entry name" value="DUF2478"/>
    <property type="match status" value="1"/>
</dbReference>
<dbReference type="EMBL" id="PZKF01000018">
    <property type="protein sequence ID" value="PTE17452.1"/>
    <property type="molecule type" value="Genomic_DNA"/>
</dbReference>
<organism evidence="1 2">
    <name type="scientific">Phaeovulum veldkampii DSM 11550</name>
    <dbReference type="NCBI Taxonomy" id="1185920"/>
    <lineage>
        <taxon>Bacteria</taxon>
        <taxon>Pseudomonadati</taxon>
        <taxon>Pseudomonadota</taxon>
        <taxon>Alphaproteobacteria</taxon>
        <taxon>Rhodobacterales</taxon>
        <taxon>Paracoccaceae</taxon>
        <taxon>Phaeovulum</taxon>
    </lineage>
</organism>
<protein>
    <submittedName>
        <fullName evidence="1">3-dehydroquinate dehydratase</fullName>
    </submittedName>
</protein>
<proteinExistence type="predicted"/>
<dbReference type="AlphaFoldDB" id="A0A2T4JHR8"/>
<accession>A0A2T4JHR8</accession>
<keyword evidence="2" id="KW-1185">Reference proteome</keyword>
<sequence length="162" mass="16623">MRLGFVSCPDRGAADRLLAALAEGLLARGVAVAGLVQDPADGPVCTMTVRLLPDGARLGISQTLGAGAEGCALDTGALETALGEAAARLRPDTAVLILNKFGRIEAEGRGCRPLIATALDAGVPVILSVPPRMRADFDAFAGDLAEEIAPDLPALLNWLDRA</sequence>
<dbReference type="OrthoDB" id="5918880at2"/>
<reference evidence="1 2" key="1">
    <citation type="submission" date="2018-03" db="EMBL/GenBank/DDBJ databases">
        <title>Rhodobacter veldkampii.</title>
        <authorList>
            <person name="Meyer T.E."/>
            <person name="Miller S."/>
            <person name="Lodha T."/>
            <person name="Gandham S."/>
            <person name="Chintalapati S."/>
            <person name="Chintalapati V.R."/>
        </authorList>
    </citation>
    <scope>NUCLEOTIDE SEQUENCE [LARGE SCALE GENOMIC DNA]</scope>
    <source>
        <strain evidence="1 2">DSM 11550</strain>
    </source>
</reference>
<gene>
    <name evidence="1" type="ORF">C5F46_09410</name>
</gene>
<evidence type="ECO:0000313" key="1">
    <source>
        <dbReference type="EMBL" id="PTE17452.1"/>
    </source>
</evidence>
<comment type="caution">
    <text evidence="1">The sequence shown here is derived from an EMBL/GenBank/DDBJ whole genome shotgun (WGS) entry which is preliminary data.</text>
</comment>
<evidence type="ECO:0000313" key="2">
    <source>
        <dbReference type="Proteomes" id="UP000241899"/>
    </source>
</evidence>